<accession>A0AA42W1M5</accession>
<name>A0AA42W1M5_9BURK</name>
<gene>
    <name evidence="1" type="ORF">N5J23_04830</name>
</gene>
<proteinExistence type="predicted"/>
<sequence>MTLSVSIGLAGGYGDVAAGADMSAGLDVLDVAHLTAQSFPGGVPALAQRMGVSANTLQHKLNPSNTTHHLTLKEALLLQLITGNVAVLHAMAKQLGYCCTRVTPDQSEGCPVEAFMRFQTEVAELTRAAADALGQGTKPSRNALRRVEYQAQELMAVTAHLVSTVAKLVPNQGGRDAN</sequence>
<evidence type="ECO:0000313" key="2">
    <source>
        <dbReference type="Proteomes" id="UP001161294"/>
    </source>
</evidence>
<dbReference type="GO" id="GO:0003677">
    <property type="term" value="F:DNA binding"/>
    <property type="evidence" value="ECO:0007669"/>
    <property type="project" value="InterPro"/>
</dbReference>
<dbReference type="RefSeq" id="WP_279852806.1">
    <property type="nucleotide sequence ID" value="NZ_JAOCIA010000005.1"/>
</dbReference>
<evidence type="ECO:0000313" key="1">
    <source>
        <dbReference type="EMBL" id="MDH2004878.1"/>
    </source>
</evidence>
<comment type="caution">
    <text evidence="1">The sequence shown here is derived from an EMBL/GenBank/DDBJ whole genome shotgun (WGS) entry which is preliminary data.</text>
</comment>
<dbReference type="Pfam" id="PF06892">
    <property type="entry name" value="Phage_CP76"/>
    <property type="match status" value="1"/>
</dbReference>
<dbReference type="Proteomes" id="UP001161294">
    <property type="component" value="Unassembled WGS sequence"/>
</dbReference>
<dbReference type="AlphaFoldDB" id="A0AA42W1M5"/>
<dbReference type="EMBL" id="JAOCJW010000006">
    <property type="protein sequence ID" value="MDH2004878.1"/>
    <property type="molecule type" value="Genomic_DNA"/>
</dbReference>
<protein>
    <submittedName>
        <fullName evidence="1">Phage regulatory CII family protein</fullName>
    </submittedName>
</protein>
<organism evidence="1 2">
    <name type="scientific">Comamonas aquatica</name>
    <dbReference type="NCBI Taxonomy" id="225991"/>
    <lineage>
        <taxon>Bacteria</taxon>
        <taxon>Pseudomonadati</taxon>
        <taxon>Pseudomonadota</taxon>
        <taxon>Betaproteobacteria</taxon>
        <taxon>Burkholderiales</taxon>
        <taxon>Comamonadaceae</taxon>
        <taxon>Comamonas</taxon>
    </lineage>
</organism>
<dbReference type="InterPro" id="IPR009679">
    <property type="entry name" value="Phage_186_CII-like"/>
</dbReference>
<reference evidence="1" key="1">
    <citation type="submission" date="2022-09" db="EMBL/GenBank/DDBJ databases">
        <title>Intensive care unit water sources are persistently colonized with multi-drug resistant bacteria and are the site of extensive horizontal gene transfer of antibiotic resistance genes.</title>
        <authorList>
            <person name="Diorio-Toth L."/>
        </authorList>
    </citation>
    <scope>NUCLEOTIDE SEQUENCE</scope>
    <source>
        <strain evidence="1">GD03686</strain>
    </source>
</reference>